<dbReference type="GeneID" id="105427757"/>
<dbReference type="PANTHER" id="PTHR12243">
    <property type="entry name" value="MADF DOMAIN TRANSCRIPTION FACTOR"/>
    <property type="match status" value="1"/>
</dbReference>
<dbReference type="PANTHER" id="PTHR12243:SF67">
    <property type="entry name" value="COREPRESSOR OF PANGOLIN, ISOFORM A-RELATED"/>
    <property type="match status" value="1"/>
</dbReference>
<evidence type="ECO:0000313" key="3">
    <source>
        <dbReference type="RefSeq" id="XP_011637956.1"/>
    </source>
</evidence>
<reference evidence="3" key="1">
    <citation type="submission" date="2025-08" db="UniProtKB">
        <authorList>
            <consortium name="RefSeq"/>
        </authorList>
    </citation>
    <scope>IDENTIFICATION</scope>
</reference>
<dbReference type="Proteomes" id="UP000504615">
    <property type="component" value="Unplaced"/>
</dbReference>
<evidence type="ECO:0000313" key="2">
    <source>
        <dbReference type="Proteomes" id="UP000504615"/>
    </source>
</evidence>
<dbReference type="InterPro" id="IPR039353">
    <property type="entry name" value="TF_Adf1"/>
</dbReference>
<dbReference type="AlphaFoldDB" id="A0A6I9WFG9"/>
<gene>
    <name evidence="3" type="primary">LOC105427757</name>
</gene>
<organism evidence="2 3">
    <name type="scientific">Pogonomyrmex barbatus</name>
    <name type="common">red harvester ant</name>
    <dbReference type="NCBI Taxonomy" id="144034"/>
    <lineage>
        <taxon>Eukaryota</taxon>
        <taxon>Metazoa</taxon>
        <taxon>Ecdysozoa</taxon>
        <taxon>Arthropoda</taxon>
        <taxon>Hexapoda</taxon>
        <taxon>Insecta</taxon>
        <taxon>Pterygota</taxon>
        <taxon>Neoptera</taxon>
        <taxon>Endopterygota</taxon>
        <taxon>Hymenoptera</taxon>
        <taxon>Apocrita</taxon>
        <taxon>Aculeata</taxon>
        <taxon>Formicoidea</taxon>
        <taxon>Formicidae</taxon>
        <taxon>Myrmicinae</taxon>
        <taxon>Pogonomyrmex</taxon>
    </lineage>
</organism>
<sequence>MEDDHIYGNKFSLCQDEIVLEIMNVNNENSVGDSLLTDLVRGYPYVYNKSPPNFKDSLMKENSWEEIAKILLDTATECQNRWIRLRERFSKERREIEAELKNGSGVANRQGFILYESMKKFLNSHVQRRK</sequence>
<dbReference type="SMART" id="SM00595">
    <property type="entry name" value="MADF"/>
    <property type="match status" value="1"/>
</dbReference>
<keyword evidence="2" id="KW-1185">Reference proteome</keyword>
<proteinExistence type="predicted"/>
<dbReference type="OrthoDB" id="6147983at2759"/>
<dbReference type="InterPro" id="IPR006578">
    <property type="entry name" value="MADF-dom"/>
</dbReference>
<dbReference type="GO" id="GO:0005667">
    <property type="term" value="C:transcription regulator complex"/>
    <property type="evidence" value="ECO:0007669"/>
    <property type="project" value="TreeGrafter"/>
</dbReference>
<accession>A0A6I9WFG9</accession>
<dbReference type="KEGG" id="pbar:105427757"/>
<dbReference type="Pfam" id="PF10545">
    <property type="entry name" value="MADF_DNA_bdg"/>
    <property type="match status" value="1"/>
</dbReference>
<dbReference type="GO" id="GO:0005634">
    <property type="term" value="C:nucleus"/>
    <property type="evidence" value="ECO:0007669"/>
    <property type="project" value="TreeGrafter"/>
</dbReference>
<evidence type="ECO:0000259" key="1">
    <source>
        <dbReference type="PROSITE" id="PS51029"/>
    </source>
</evidence>
<dbReference type="PROSITE" id="PS51029">
    <property type="entry name" value="MADF"/>
    <property type="match status" value="1"/>
</dbReference>
<dbReference type="GO" id="GO:0006357">
    <property type="term" value="P:regulation of transcription by RNA polymerase II"/>
    <property type="evidence" value="ECO:0007669"/>
    <property type="project" value="TreeGrafter"/>
</dbReference>
<name>A0A6I9WFG9_9HYME</name>
<dbReference type="RefSeq" id="XP_011637956.1">
    <property type="nucleotide sequence ID" value="XM_011639654.2"/>
</dbReference>
<feature type="domain" description="MADF" evidence="1">
    <location>
        <begin position="35"/>
        <end position="127"/>
    </location>
</feature>
<protein>
    <submittedName>
        <fullName evidence="3">Transcription factor Adf-1-like</fullName>
    </submittedName>
</protein>